<proteinExistence type="predicted"/>
<dbReference type="GO" id="GO:0003677">
    <property type="term" value="F:DNA binding"/>
    <property type="evidence" value="ECO:0007669"/>
    <property type="project" value="InterPro"/>
</dbReference>
<keyword evidence="3" id="KW-1185">Reference proteome</keyword>
<protein>
    <submittedName>
        <fullName evidence="2">Transcriptional xre family of phage origin</fullName>
    </submittedName>
</protein>
<dbReference type="AlphaFoldDB" id="A0A140FWB1"/>
<accession>A0A140FWB1</accession>
<reference evidence="2 3" key="2">
    <citation type="journal article" date="2016" name="Environ. Microbiol.">
        <title>The revisited genome of Pseudomonas putida KT2440 enlightens its value as a robust metabolic chassis.</title>
        <authorList>
            <person name="Belda E."/>
            <person name="van Heck R.G."/>
            <person name="Lopez-Sanchez M.J."/>
            <person name="Cruveiller S."/>
            <person name="Barbe V."/>
            <person name="Fraser C."/>
            <person name="Klenk H.P."/>
            <person name="Petersen J."/>
            <person name="Morgat A."/>
            <person name="Nikel P.I."/>
            <person name="Vallenet D."/>
            <person name="Rouy Z."/>
            <person name="Sekowska A."/>
            <person name="Martins Dos Santos V.A."/>
            <person name="de Lorenzo V."/>
            <person name="Danchin A."/>
            <person name="Medigue C."/>
        </authorList>
    </citation>
    <scope>NUCLEOTIDE SEQUENCE [LARGE SCALE GENOMIC DNA]</scope>
    <source>
        <strain evidence="3">ATCC 47054 / DSM 6125 / CFBP 8728 / NCIMB 11950 / KT2440</strain>
    </source>
</reference>
<dbReference type="Gene3D" id="1.10.260.40">
    <property type="entry name" value="lambda repressor-like DNA-binding domains"/>
    <property type="match status" value="1"/>
</dbReference>
<dbReference type="SUPFAM" id="SSF47413">
    <property type="entry name" value="lambda repressor-like DNA-binding domains"/>
    <property type="match status" value="1"/>
</dbReference>
<gene>
    <name evidence="2" type="ordered locus">PP_5558</name>
</gene>
<organism evidence="2 3">
    <name type="scientific">Pseudomonas putida (strain ATCC 47054 / DSM 6125 / CFBP 8728 / NCIMB 11950 / KT2440)</name>
    <dbReference type="NCBI Taxonomy" id="160488"/>
    <lineage>
        <taxon>Bacteria</taxon>
        <taxon>Pseudomonadati</taxon>
        <taxon>Pseudomonadota</taxon>
        <taxon>Gammaproteobacteria</taxon>
        <taxon>Pseudomonadales</taxon>
        <taxon>Pseudomonadaceae</taxon>
        <taxon>Pseudomonas</taxon>
    </lineage>
</organism>
<feature type="region of interest" description="Disordered" evidence="1">
    <location>
        <begin position="102"/>
        <end position="121"/>
    </location>
</feature>
<dbReference type="EMBL" id="AE015451">
    <property type="protein sequence ID" value="AMM02894.1"/>
    <property type="molecule type" value="Genomic_DNA"/>
</dbReference>
<dbReference type="OrthoDB" id="7003088at2"/>
<reference evidence="2 3" key="1">
    <citation type="journal article" date="2002" name="Environ. Microbiol.">
        <title>Complete genome sequence and comparative analysis of the metabolically versatile Pseudomonas putida KT2440.</title>
        <authorList>
            <person name="Nelson K.E."/>
            <person name="Weinel C."/>
            <person name="Paulsen I.T."/>
            <person name="Dodson R.J."/>
            <person name="Hilbert H."/>
            <person name="Martins dos Santos V.A."/>
            <person name="Fouts D.E."/>
            <person name="Gill S.R."/>
            <person name="Pop M."/>
            <person name="Holmes M."/>
            <person name="Brinkac L."/>
            <person name="Beanan M."/>
            <person name="DeBoy R.T."/>
            <person name="Daugherty S."/>
            <person name="Kolonay J."/>
            <person name="Madupu R."/>
            <person name="Nelson W."/>
            <person name="White O."/>
            <person name="Peterson J."/>
            <person name="Khouri H."/>
            <person name="Hance I."/>
            <person name="Chris Lee P."/>
            <person name="Holtzapple E."/>
            <person name="Scanlan D."/>
            <person name="Tran K."/>
            <person name="Moazzez A."/>
            <person name="Utterback T."/>
            <person name="Rizzo M."/>
            <person name="Lee K."/>
            <person name="Kosack D."/>
            <person name="Moestl D."/>
            <person name="Wedler H."/>
            <person name="Lauber J."/>
            <person name="Stjepandic D."/>
            <person name="Hoheisel J."/>
            <person name="Straetz M."/>
            <person name="Heim S."/>
            <person name="Kiewitz C."/>
            <person name="Eisen J.A."/>
            <person name="Timmis K.N."/>
            <person name="Dusterhoft A."/>
            <person name="Tummler B."/>
            <person name="Fraser C.M."/>
        </authorList>
    </citation>
    <scope>NUCLEOTIDE SEQUENCE [LARGE SCALE GENOMIC DNA]</scope>
    <source>
        <strain evidence="3">ATCC 47054 / DSM 6125 / CFBP 8728 / NCIMB 11950 / KT2440</strain>
    </source>
</reference>
<evidence type="ECO:0000313" key="3">
    <source>
        <dbReference type="Proteomes" id="UP000000556"/>
    </source>
</evidence>
<dbReference type="KEGG" id="ppu:PP_5558"/>
<evidence type="ECO:0000256" key="1">
    <source>
        <dbReference type="SAM" id="MobiDB-lite"/>
    </source>
</evidence>
<dbReference type="Proteomes" id="UP000000556">
    <property type="component" value="Chromosome"/>
</dbReference>
<name>A0A140FWB1_PSEPK</name>
<sequence>MTMTADIITFPTPTMEEGIPKEIEEFFADLPLGFRSEHCEPSRLALEWSVEALAFRSGVSPDAIRTIELGNELRRVTMQALAFALEAEGLIFFPGHPPLRSDDCRGATADPRTRSDYHLIE</sequence>
<evidence type="ECO:0000313" key="2">
    <source>
        <dbReference type="EMBL" id="AMM02894.1"/>
    </source>
</evidence>
<dbReference type="InterPro" id="IPR010982">
    <property type="entry name" value="Lambda_DNA-bd_dom_sf"/>
</dbReference>
<dbReference type="BioCyc" id="PPUT160488:G1G01-3260-MONOMER"/>